<sequence length="81" mass="9402">MIYGARFCRFSAYNFEKYTPSLSTPHRRLKNMKLGQPFPRSQRACGFASEVVFDGVYTHITLNSFAWNLSIYMPQKDVKGK</sequence>
<organism evidence="1 2">
    <name type="scientific">Porphyromonas loveana</name>
    <dbReference type="NCBI Taxonomy" id="1884669"/>
    <lineage>
        <taxon>Bacteria</taxon>
        <taxon>Pseudomonadati</taxon>
        <taxon>Bacteroidota</taxon>
        <taxon>Bacteroidia</taxon>
        <taxon>Bacteroidales</taxon>
        <taxon>Porphyromonadaceae</taxon>
        <taxon>Porphyromonas</taxon>
    </lineage>
</organism>
<accession>A0A2U1F6K9</accession>
<proteinExistence type="predicted"/>
<protein>
    <submittedName>
        <fullName evidence="1">Uncharacterized protein</fullName>
    </submittedName>
</protein>
<comment type="caution">
    <text evidence="1">The sequence shown here is derived from an EMBL/GenBank/DDBJ whole genome shotgun (WGS) entry which is preliminary data.</text>
</comment>
<name>A0A2U1F6K9_9PORP</name>
<evidence type="ECO:0000313" key="1">
    <source>
        <dbReference type="EMBL" id="PVZ07821.1"/>
    </source>
</evidence>
<dbReference type="AlphaFoldDB" id="A0A2U1F6K9"/>
<reference evidence="1 2" key="1">
    <citation type="submission" date="2018-04" db="EMBL/GenBank/DDBJ databases">
        <title>Genomic Encyclopedia of Type Strains, Phase IV (KMG-IV): sequencing the most valuable type-strain genomes for metagenomic binning, comparative biology and taxonomic classification.</title>
        <authorList>
            <person name="Goeker M."/>
        </authorList>
    </citation>
    <scope>NUCLEOTIDE SEQUENCE [LARGE SCALE GENOMIC DNA]</scope>
    <source>
        <strain evidence="1 2">DSM 28520</strain>
    </source>
</reference>
<dbReference type="EMBL" id="QEKY01000017">
    <property type="protein sequence ID" value="PVZ07821.1"/>
    <property type="molecule type" value="Genomic_DNA"/>
</dbReference>
<keyword evidence="2" id="KW-1185">Reference proteome</keyword>
<evidence type="ECO:0000313" key="2">
    <source>
        <dbReference type="Proteomes" id="UP000245462"/>
    </source>
</evidence>
<dbReference type="Proteomes" id="UP000245462">
    <property type="component" value="Unassembled WGS sequence"/>
</dbReference>
<gene>
    <name evidence="1" type="ORF">C7382_11714</name>
</gene>